<evidence type="ECO:0000259" key="1">
    <source>
        <dbReference type="PROSITE" id="PS51186"/>
    </source>
</evidence>
<proteinExistence type="predicted"/>
<feature type="domain" description="N-acetyltransferase" evidence="1">
    <location>
        <begin position="102"/>
        <end position="186"/>
    </location>
</feature>
<evidence type="ECO:0000313" key="3">
    <source>
        <dbReference type="Proteomes" id="UP000635245"/>
    </source>
</evidence>
<comment type="caution">
    <text evidence="2">The sequence shown here is derived from an EMBL/GenBank/DDBJ whole genome shotgun (WGS) entry which is preliminary data.</text>
</comment>
<dbReference type="InterPro" id="IPR000182">
    <property type="entry name" value="GNAT_dom"/>
</dbReference>
<dbReference type="Proteomes" id="UP000635245">
    <property type="component" value="Unassembled WGS sequence"/>
</dbReference>
<organism evidence="2 3">
    <name type="scientific">Prauserella cavernicola</name>
    <dbReference type="NCBI Taxonomy" id="2800127"/>
    <lineage>
        <taxon>Bacteria</taxon>
        <taxon>Bacillati</taxon>
        <taxon>Actinomycetota</taxon>
        <taxon>Actinomycetes</taxon>
        <taxon>Pseudonocardiales</taxon>
        <taxon>Pseudonocardiaceae</taxon>
        <taxon>Prauserella</taxon>
    </lineage>
</organism>
<accession>A0A934V3S0</accession>
<dbReference type="Pfam" id="PF13673">
    <property type="entry name" value="Acetyltransf_10"/>
    <property type="match status" value="1"/>
</dbReference>
<dbReference type="InterPro" id="IPR052523">
    <property type="entry name" value="Trichothecene_AcTrans"/>
</dbReference>
<evidence type="ECO:0000313" key="2">
    <source>
        <dbReference type="EMBL" id="MBK1783340.1"/>
    </source>
</evidence>
<dbReference type="RefSeq" id="WP_200314577.1">
    <property type="nucleotide sequence ID" value="NZ_JAENJH010000001.1"/>
</dbReference>
<name>A0A934V3S0_9PSEU</name>
<dbReference type="InterPro" id="IPR016181">
    <property type="entry name" value="Acyl_CoA_acyltransferase"/>
</dbReference>
<dbReference type="EMBL" id="JAENJH010000001">
    <property type="protein sequence ID" value="MBK1783340.1"/>
    <property type="molecule type" value="Genomic_DNA"/>
</dbReference>
<keyword evidence="3" id="KW-1185">Reference proteome</keyword>
<protein>
    <submittedName>
        <fullName evidence="2">GNAT family N-acetyltransferase</fullName>
    </submittedName>
</protein>
<sequence length="193" mass="20872">MVIERKDAVAVLVSAFQDDPLSRWLFPDDATRPAATARLFEPFVARSAEVGELAVAGGGAAVAVWLPHAAGESGMDTGDEPPPEFLPYLARLRHFAELVGPLHPHGRAHLYLPFLGVAPGEQGRGLGAALLADRLALADEQGLPVYLEASSARSRPLYERHGFRGTGEPVTLPDGPRIWPMWREPVTDQGEQR</sequence>
<dbReference type="GO" id="GO:0016747">
    <property type="term" value="F:acyltransferase activity, transferring groups other than amino-acyl groups"/>
    <property type="evidence" value="ECO:0007669"/>
    <property type="project" value="InterPro"/>
</dbReference>
<dbReference type="PANTHER" id="PTHR42791">
    <property type="entry name" value="GNAT FAMILY ACETYLTRANSFERASE"/>
    <property type="match status" value="1"/>
</dbReference>
<reference evidence="2" key="1">
    <citation type="submission" date="2020-12" db="EMBL/GenBank/DDBJ databases">
        <title>Prauserella sp. ASG 168, a novel actinomycete isolated from cave rock.</title>
        <authorList>
            <person name="Suriyachadkun C."/>
        </authorList>
    </citation>
    <scope>NUCLEOTIDE SEQUENCE</scope>
    <source>
        <strain evidence="2">ASG 168</strain>
    </source>
</reference>
<dbReference type="Gene3D" id="3.40.630.30">
    <property type="match status" value="1"/>
</dbReference>
<dbReference type="PROSITE" id="PS51186">
    <property type="entry name" value="GNAT"/>
    <property type="match status" value="1"/>
</dbReference>
<dbReference type="PANTHER" id="PTHR42791:SF1">
    <property type="entry name" value="N-ACETYLTRANSFERASE DOMAIN-CONTAINING PROTEIN"/>
    <property type="match status" value="1"/>
</dbReference>
<dbReference type="AlphaFoldDB" id="A0A934V3S0"/>
<gene>
    <name evidence="2" type="ORF">JHE00_03305</name>
</gene>
<dbReference type="SUPFAM" id="SSF55729">
    <property type="entry name" value="Acyl-CoA N-acyltransferases (Nat)"/>
    <property type="match status" value="1"/>
</dbReference>